<reference evidence="3" key="1">
    <citation type="submission" date="2021-10" db="EMBL/GenBank/DDBJ databases">
        <title>Tropical sea cucumber genome reveals ecological adaptation and Cuvierian tubules defense mechanism.</title>
        <authorList>
            <person name="Chen T."/>
        </authorList>
    </citation>
    <scope>NUCLEOTIDE SEQUENCE</scope>
    <source>
        <strain evidence="3">Nanhai2018</strain>
        <tissue evidence="3">Muscle</tissue>
    </source>
</reference>
<proteinExistence type="predicted"/>
<keyword evidence="1" id="KW-0175">Coiled coil</keyword>
<feature type="compositionally biased region" description="Polar residues" evidence="2">
    <location>
        <begin position="15"/>
        <end position="31"/>
    </location>
</feature>
<feature type="region of interest" description="Disordered" evidence="2">
    <location>
        <begin position="1"/>
        <end position="35"/>
    </location>
</feature>
<dbReference type="EMBL" id="JAIZAY010000018">
    <property type="protein sequence ID" value="KAJ8025292.1"/>
    <property type="molecule type" value="Genomic_DNA"/>
</dbReference>
<dbReference type="GO" id="GO:0005879">
    <property type="term" value="C:axonemal microtubule"/>
    <property type="evidence" value="ECO:0007669"/>
    <property type="project" value="TreeGrafter"/>
</dbReference>
<accession>A0A9Q1BHS1</accession>
<dbReference type="OrthoDB" id="331765at2759"/>
<dbReference type="Proteomes" id="UP001152320">
    <property type="component" value="Chromosome 18"/>
</dbReference>
<evidence type="ECO:0000313" key="3">
    <source>
        <dbReference type="EMBL" id="KAJ8025292.1"/>
    </source>
</evidence>
<protein>
    <submittedName>
        <fullName evidence="3">Uncharacterized protein</fullName>
    </submittedName>
</protein>
<gene>
    <name evidence="3" type="ORF">HOLleu_35464</name>
</gene>
<evidence type="ECO:0000256" key="1">
    <source>
        <dbReference type="SAM" id="Coils"/>
    </source>
</evidence>
<evidence type="ECO:0000256" key="2">
    <source>
        <dbReference type="SAM" id="MobiDB-lite"/>
    </source>
</evidence>
<dbReference type="PANTHER" id="PTHR28663">
    <property type="entry name" value="COILED-COIL DOMAIN-CONTAINING PROTEIN 173"/>
    <property type="match status" value="1"/>
</dbReference>
<evidence type="ECO:0000313" key="4">
    <source>
        <dbReference type="Proteomes" id="UP001152320"/>
    </source>
</evidence>
<dbReference type="InterPro" id="IPR039986">
    <property type="entry name" value="CFAP210"/>
</dbReference>
<organism evidence="3 4">
    <name type="scientific">Holothuria leucospilota</name>
    <name type="common">Black long sea cucumber</name>
    <name type="synonym">Mertensiothuria leucospilota</name>
    <dbReference type="NCBI Taxonomy" id="206669"/>
    <lineage>
        <taxon>Eukaryota</taxon>
        <taxon>Metazoa</taxon>
        <taxon>Echinodermata</taxon>
        <taxon>Eleutherozoa</taxon>
        <taxon>Echinozoa</taxon>
        <taxon>Holothuroidea</taxon>
        <taxon>Aspidochirotacea</taxon>
        <taxon>Aspidochirotida</taxon>
        <taxon>Holothuriidae</taxon>
        <taxon>Holothuria</taxon>
    </lineage>
</organism>
<dbReference type="AlphaFoldDB" id="A0A9Q1BHS1"/>
<sequence length="221" mass="25712">MEISKVKYGRRSGQTRHTPSPNQQGFANTFQEDSHGPVDLKQVTVLSQADWDRIHGHLTRNAREKEMIAAKRAEKLALHERSKDMVKNWSNTIAGQRQKKLEARKLKEEQEEKEKVQIDIEEAKFQAQKRKEAIEKAKTLQYYQTDRVKGFHGALLLTEVLKERELQIELKKQRKAAGGGKDKDLLLKHQKDLELGILEDHRKAMEALKNRKEVAEFQKKQ</sequence>
<name>A0A9Q1BHS1_HOLLE</name>
<dbReference type="PANTHER" id="PTHR28663:SF1">
    <property type="entry name" value="CILIA- AND FLAGELLA- ASSOCIATED PROTEIN 210"/>
    <property type="match status" value="1"/>
</dbReference>
<keyword evidence="4" id="KW-1185">Reference proteome</keyword>
<comment type="caution">
    <text evidence="3">The sequence shown here is derived from an EMBL/GenBank/DDBJ whole genome shotgun (WGS) entry which is preliminary data.</text>
</comment>
<feature type="coiled-coil region" evidence="1">
    <location>
        <begin position="93"/>
        <end position="126"/>
    </location>
</feature>